<evidence type="ECO:0000256" key="10">
    <source>
        <dbReference type="ARBA" id="ARBA00023136"/>
    </source>
</evidence>
<name>A0A7U1ARG4_9ECHN</name>
<evidence type="ECO:0000256" key="3">
    <source>
        <dbReference type="ARBA" id="ARBA00022448"/>
    </source>
</evidence>
<dbReference type="GO" id="GO:0045259">
    <property type="term" value="C:proton-transporting ATP synthase complex"/>
    <property type="evidence" value="ECO:0007669"/>
    <property type="project" value="UniProtKB-KW"/>
</dbReference>
<keyword evidence="6 11" id="KW-0375">Hydrogen ion transport</keyword>
<keyword evidence="9 11" id="KW-0496">Mitochondrion</keyword>
<accession>A0A7U1ARG4</accession>
<gene>
    <name evidence="14" type="primary">atp8</name>
</gene>
<evidence type="ECO:0000256" key="1">
    <source>
        <dbReference type="ARBA" id="ARBA00004304"/>
    </source>
</evidence>
<comment type="similarity">
    <text evidence="2 11">Belongs to the ATPase protein 8 family.</text>
</comment>
<dbReference type="GO" id="GO:0015078">
    <property type="term" value="F:proton transmembrane transporter activity"/>
    <property type="evidence" value="ECO:0007669"/>
    <property type="project" value="InterPro"/>
</dbReference>
<dbReference type="GO" id="GO:0015986">
    <property type="term" value="P:proton motive force-driven ATP synthesis"/>
    <property type="evidence" value="ECO:0007669"/>
    <property type="project" value="InterPro"/>
</dbReference>
<proteinExistence type="inferred from homology"/>
<organism evidence="14">
    <name type="scientific">Actinopyga lecanora</name>
    <dbReference type="NCBI Taxonomy" id="571811"/>
    <lineage>
        <taxon>Eukaryota</taxon>
        <taxon>Metazoa</taxon>
        <taxon>Echinodermata</taxon>
        <taxon>Eleutherozoa</taxon>
        <taxon>Echinozoa</taxon>
        <taxon>Holothuroidea</taxon>
        <taxon>Aspidochirotacea</taxon>
        <taxon>Aspidochirotida</taxon>
        <taxon>Holothuriidae</taxon>
        <taxon>Actinopyga</taxon>
    </lineage>
</organism>
<keyword evidence="5 11" id="KW-0812">Transmembrane</keyword>
<keyword evidence="7 13" id="KW-1133">Transmembrane helix</keyword>
<dbReference type="Pfam" id="PF00895">
    <property type="entry name" value="ATP-synt_8"/>
    <property type="match status" value="1"/>
</dbReference>
<protein>
    <recommendedName>
        <fullName evidence="11">ATP synthase complex subunit 8</fullName>
    </recommendedName>
</protein>
<evidence type="ECO:0000256" key="13">
    <source>
        <dbReference type="SAM" id="Phobius"/>
    </source>
</evidence>
<sequence length="56" mass="6771">MPQLDLTWFIINFLIAWTLITIVLFLLLNQNFETNSQQENTENTNLTKNENTQWLW</sequence>
<evidence type="ECO:0000256" key="7">
    <source>
        <dbReference type="ARBA" id="ARBA00022989"/>
    </source>
</evidence>
<evidence type="ECO:0000256" key="2">
    <source>
        <dbReference type="ARBA" id="ARBA00008892"/>
    </source>
</evidence>
<evidence type="ECO:0000256" key="5">
    <source>
        <dbReference type="ARBA" id="ARBA00022692"/>
    </source>
</evidence>
<evidence type="ECO:0000313" key="14">
    <source>
        <dbReference type="EMBL" id="QQY85561.1"/>
    </source>
</evidence>
<evidence type="ECO:0000256" key="6">
    <source>
        <dbReference type="ARBA" id="ARBA00022781"/>
    </source>
</evidence>
<dbReference type="EMBL" id="MW218894">
    <property type="protein sequence ID" value="QQY85561.1"/>
    <property type="molecule type" value="Genomic_DNA"/>
</dbReference>
<dbReference type="EMBL" id="MW248463">
    <property type="protein sequence ID" value="QWE50457.1"/>
    <property type="molecule type" value="Genomic_DNA"/>
</dbReference>
<reference evidence="14" key="1">
    <citation type="submission" date="2020-11" db="EMBL/GenBank/DDBJ databases">
        <title>Complete Mitochondrial Genome of Actinopyga lecanora.</title>
        <authorList>
            <person name="Huang W."/>
        </authorList>
    </citation>
    <scope>NUCLEOTIDE SEQUENCE</scope>
    <source>
        <strain evidence="14">Hui</strain>
    </source>
</reference>
<evidence type="ECO:0000256" key="12">
    <source>
        <dbReference type="SAM" id="MobiDB-lite"/>
    </source>
</evidence>
<comment type="subcellular location">
    <subcellularLocation>
        <location evidence="1 11">Mitochondrion membrane</location>
        <topology evidence="1 11">Single-pass membrane protein</topology>
    </subcellularLocation>
</comment>
<reference evidence="15" key="2">
    <citation type="submission" date="2020-11" db="EMBL/GenBank/DDBJ databases">
        <title>the complete mitochondrial genome sequence of Actinopyga lecanora.</title>
        <authorList>
            <person name="Zhong S."/>
        </authorList>
    </citation>
    <scope>NUCLEOTIDE SEQUENCE</scope>
</reference>
<keyword evidence="10 13" id="KW-0472">Membrane</keyword>
<dbReference type="InterPro" id="IPR001421">
    <property type="entry name" value="ATP8_metazoa"/>
</dbReference>
<feature type="transmembrane region" description="Helical" evidence="13">
    <location>
        <begin position="6"/>
        <end position="28"/>
    </location>
</feature>
<keyword evidence="8 11" id="KW-0406">Ion transport</keyword>
<dbReference type="GeneID" id="67159702"/>
<evidence type="ECO:0000313" key="15">
    <source>
        <dbReference type="EMBL" id="QWE50457.1"/>
    </source>
</evidence>
<keyword evidence="3 11" id="KW-0813">Transport</keyword>
<dbReference type="RefSeq" id="YP_010156064.1">
    <property type="nucleotide sequence ID" value="NC_057223.1"/>
</dbReference>
<geneLocation type="mitochondrion" evidence="14"/>
<evidence type="ECO:0000256" key="9">
    <source>
        <dbReference type="ARBA" id="ARBA00023128"/>
    </source>
</evidence>
<feature type="region of interest" description="Disordered" evidence="12">
    <location>
        <begin position="36"/>
        <end position="56"/>
    </location>
</feature>
<dbReference type="GO" id="GO:0031966">
    <property type="term" value="C:mitochondrial membrane"/>
    <property type="evidence" value="ECO:0007669"/>
    <property type="project" value="UniProtKB-SubCell"/>
</dbReference>
<dbReference type="AlphaFoldDB" id="A0A7U1ARG4"/>
<evidence type="ECO:0000256" key="11">
    <source>
        <dbReference type="RuleBase" id="RU003661"/>
    </source>
</evidence>
<evidence type="ECO:0000256" key="8">
    <source>
        <dbReference type="ARBA" id="ARBA00023065"/>
    </source>
</evidence>
<keyword evidence="4 11" id="KW-0138">CF(0)</keyword>
<evidence type="ECO:0000256" key="4">
    <source>
        <dbReference type="ARBA" id="ARBA00022547"/>
    </source>
</evidence>